<name>A0A8R1E3M4_CAEJA</name>
<dbReference type="InterPro" id="IPR018392">
    <property type="entry name" value="LysM"/>
</dbReference>
<dbReference type="PANTHER" id="PTHR20932">
    <property type="entry name" value="LYSM AND PUTATIVE PEPTIDOGLYCAN-BINDING DOMAIN-CONTAINING PROTEIN"/>
    <property type="match status" value="1"/>
</dbReference>
<evidence type="ECO:0000256" key="1">
    <source>
        <dbReference type="SAM" id="MobiDB-lite"/>
    </source>
</evidence>
<keyword evidence="4" id="KW-1185">Reference proteome</keyword>
<feature type="domain" description="LysM" evidence="2">
    <location>
        <begin position="61"/>
        <end position="105"/>
    </location>
</feature>
<dbReference type="Gene3D" id="3.10.350.10">
    <property type="entry name" value="LysM domain"/>
    <property type="match status" value="1"/>
</dbReference>
<dbReference type="Proteomes" id="UP000005237">
    <property type="component" value="Unassembled WGS sequence"/>
</dbReference>
<evidence type="ECO:0000313" key="4">
    <source>
        <dbReference type="Proteomes" id="UP000005237"/>
    </source>
</evidence>
<protein>
    <submittedName>
        <fullName evidence="3">LysM domain-containing protein</fullName>
    </submittedName>
</protein>
<dbReference type="InterPro" id="IPR036779">
    <property type="entry name" value="LysM_dom_sf"/>
</dbReference>
<dbReference type="PROSITE" id="PS51782">
    <property type="entry name" value="LYSM"/>
    <property type="match status" value="1"/>
</dbReference>
<accession>A0A8R1E3M4</accession>
<reference evidence="3" key="2">
    <citation type="submission" date="2022-06" db="UniProtKB">
        <authorList>
            <consortium name="EnsemblMetazoa"/>
        </authorList>
    </citation>
    <scope>IDENTIFICATION</scope>
    <source>
        <strain evidence="3">DF5081</strain>
    </source>
</reference>
<dbReference type="EnsemblMetazoa" id="CJA19126.1">
    <property type="protein sequence ID" value="CJA19126.1"/>
    <property type="gene ID" value="WBGene00138330"/>
</dbReference>
<proteinExistence type="predicted"/>
<feature type="region of interest" description="Disordered" evidence="1">
    <location>
        <begin position="114"/>
        <end position="149"/>
    </location>
</feature>
<evidence type="ECO:0000313" key="3">
    <source>
        <dbReference type="EnsemblMetazoa" id="CJA19126.1"/>
    </source>
</evidence>
<evidence type="ECO:0000259" key="2">
    <source>
        <dbReference type="PROSITE" id="PS51782"/>
    </source>
</evidence>
<dbReference type="AlphaFoldDB" id="A0A8R1E3M4"/>
<dbReference type="InterPro" id="IPR045030">
    <property type="entry name" value="LYSM1-4"/>
</dbReference>
<feature type="compositionally biased region" description="Polar residues" evidence="1">
    <location>
        <begin position="114"/>
        <end position="129"/>
    </location>
</feature>
<dbReference type="Pfam" id="PF01476">
    <property type="entry name" value="LysM"/>
    <property type="match status" value="1"/>
</dbReference>
<dbReference type="SMART" id="SM00257">
    <property type="entry name" value="LysM"/>
    <property type="match status" value="1"/>
</dbReference>
<sequence>MTIQSPSSSRSLTEYCQPDESTFLVGFNQVSTLHCILLIVISAATERPQNLSSPATPCSYTIHHVQPDDTLERIALKHNCSVSSLARANKLWSPNALFMKQFIRIPIFVTQSSTPQSLPTFTKPQSLESSNRKKEKTTTERVDNEKSMKDILRRIDENIKNFSET</sequence>
<dbReference type="SUPFAM" id="SSF54106">
    <property type="entry name" value="LysM domain"/>
    <property type="match status" value="1"/>
</dbReference>
<feature type="compositionally biased region" description="Basic and acidic residues" evidence="1">
    <location>
        <begin position="130"/>
        <end position="149"/>
    </location>
</feature>
<dbReference type="CDD" id="cd00118">
    <property type="entry name" value="LysM"/>
    <property type="match status" value="1"/>
</dbReference>
<dbReference type="PANTHER" id="PTHR20932:SF8">
    <property type="entry name" value="LD22649P"/>
    <property type="match status" value="1"/>
</dbReference>
<organism evidence="3 4">
    <name type="scientific">Caenorhabditis japonica</name>
    <dbReference type="NCBI Taxonomy" id="281687"/>
    <lineage>
        <taxon>Eukaryota</taxon>
        <taxon>Metazoa</taxon>
        <taxon>Ecdysozoa</taxon>
        <taxon>Nematoda</taxon>
        <taxon>Chromadorea</taxon>
        <taxon>Rhabditida</taxon>
        <taxon>Rhabditina</taxon>
        <taxon>Rhabditomorpha</taxon>
        <taxon>Rhabditoidea</taxon>
        <taxon>Rhabditidae</taxon>
        <taxon>Peloderinae</taxon>
        <taxon>Caenorhabditis</taxon>
    </lineage>
</organism>
<reference evidence="4" key="1">
    <citation type="submission" date="2010-08" db="EMBL/GenBank/DDBJ databases">
        <authorList>
            <consortium name="Caenorhabditis japonica Sequencing Consortium"/>
            <person name="Wilson R.K."/>
        </authorList>
    </citation>
    <scope>NUCLEOTIDE SEQUENCE [LARGE SCALE GENOMIC DNA]</scope>
    <source>
        <strain evidence="4">DF5081</strain>
    </source>
</reference>